<dbReference type="STRING" id="493475.GARC_3123"/>
<keyword evidence="2" id="KW-1185">Reference proteome</keyword>
<reference evidence="1 2" key="1">
    <citation type="journal article" date="2017" name="Antonie Van Leeuwenhoek">
        <title>Rhizobium rhizosphaerae sp. nov., a novel species isolated from rice rhizosphere.</title>
        <authorList>
            <person name="Zhao J.J."/>
            <person name="Zhang J."/>
            <person name="Zhang R.J."/>
            <person name="Zhang C.W."/>
            <person name="Yin H.Q."/>
            <person name="Zhang X.X."/>
        </authorList>
    </citation>
    <scope>NUCLEOTIDE SEQUENCE [LARGE SCALE GENOMIC DNA]</scope>
    <source>
        <strain evidence="1 2">BSs20135</strain>
    </source>
</reference>
<comment type="caution">
    <text evidence="1">The sequence shown here is derived from an EMBL/GenBank/DDBJ whole genome shotgun (WGS) entry which is preliminary data.</text>
</comment>
<proteinExistence type="predicted"/>
<dbReference type="PANTHER" id="PTHR35279">
    <property type="match status" value="1"/>
</dbReference>
<dbReference type="Gene3D" id="2.115.10.20">
    <property type="entry name" value="Glycosyl hydrolase domain, family 43"/>
    <property type="match status" value="2"/>
</dbReference>
<dbReference type="AlphaFoldDB" id="K6YPH8"/>
<evidence type="ECO:0000313" key="1">
    <source>
        <dbReference type="EMBL" id="GAC20082.1"/>
    </source>
</evidence>
<dbReference type="InterPro" id="IPR023296">
    <property type="entry name" value="Glyco_hydro_beta-prop_sf"/>
</dbReference>
<dbReference type="eggNOG" id="COG1621">
    <property type="taxonomic scope" value="Bacteria"/>
</dbReference>
<dbReference type="OrthoDB" id="9801455at2"/>
<dbReference type="PANTHER" id="PTHR35279:SF1">
    <property type="entry name" value="ARABINANASE_LEVANSUCRASE_INVERTASE"/>
    <property type="match status" value="1"/>
</dbReference>
<dbReference type="Proteomes" id="UP000006327">
    <property type="component" value="Unassembled WGS sequence"/>
</dbReference>
<gene>
    <name evidence="1" type="ORF">GARC_3123</name>
</gene>
<sequence length="317" mass="36590">MSKWIKKGLVFVPNKSLIWSQSHAQVPVVDFLEQQNILKIYYSTRDKNNQTLPGFVIVDADNPSNILDVSKDPILSLGDLGTFDDSGVMPSWIINYKNKKYLYYIGWNVGNKISYHNSVGLAISENNGESFQKFSKGPLWDRNYTEPYFSGTTCVIIDNGIWKNWYLSCTGWKVVNGKPEPRYHIKYAESNDGIKWNREGYVAIDFKSENEAGIVKASVVKEDGIYKMWYSYRNYTNYRTDKQNSYKIGYAESNNGMKWHRLDNSDLCINTSDNETDWDSGMVEYPHIVDVKDKRLMFYNGNGFGDTGFGYAELKRH</sequence>
<dbReference type="EMBL" id="BAEO01000047">
    <property type="protein sequence ID" value="GAC20082.1"/>
    <property type="molecule type" value="Genomic_DNA"/>
</dbReference>
<accession>K6YPH8</accession>
<name>K6YPH8_9ALTE</name>
<organism evidence="1 2">
    <name type="scientific">Paraglaciecola arctica BSs20135</name>
    <dbReference type="NCBI Taxonomy" id="493475"/>
    <lineage>
        <taxon>Bacteria</taxon>
        <taxon>Pseudomonadati</taxon>
        <taxon>Pseudomonadota</taxon>
        <taxon>Gammaproteobacteria</taxon>
        <taxon>Alteromonadales</taxon>
        <taxon>Alteromonadaceae</taxon>
        <taxon>Paraglaciecola</taxon>
    </lineage>
</organism>
<dbReference type="RefSeq" id="WP_007621657.1">
    <property type="nucleotide sequence ID" value="NZ_BAEO01000047.1"/>
</dbReference>
<dbReference type="SUPFAM" id="SSF75005">
    <property type="entry name" value="Arabinanase/levansucrase/invertase"/>
    <property type="match status" value="1"/>
</dbReference>
<protein>
    <recommendedName>
        <fullName evidence="3">Glycosyl hydrolase family 32 N-terminal domain-containing protein</fullName>
    </recommendedName>
</protein>
<evidence type="ECO:0000313" key="2">
    <source>
        <dbReference type="Proteomes" id="UP000006327"/>
    </source>
</evidence>
<evidence type="ECO:0008006" key="3">
    <source>
        <dbReference type="Google" id="ProtNLM"/>
    </source>
</evidence>